<keyword evidence="1" id="KW-0732">Signal</keyword>
<protein>
    <submittedName>
        <fullName evidence="2">Uncharacterized protein</fullName>
    </submittedName>
</protein>
<dbReference type="GO" id="GO:0008081">
    <property type="term" value="F:phosphoric diester hydrolase activity"/>
    <property type="evidence" value="ECO:0007669"/>
    <property type="project" value="InterPro"/>
</dbReference>
<dbReference type="InterPro" id="IPR017946">
    <property type="entry name" value="PLC-like_Pdiesterase_TIM-brl"/>
</dbReference>
<evidence type="ECO:0000313" key="3">
    <source>
        <dbReference type="Proteomes" id="UP000660745"/>
    </source>
</evidence>
<dbReference type="RefSeq" id="WP_225278126.1">
    <property type="nucleotide sequence ID" value="NZ_BMNK01000022.1"/>
</dbReference>
<feature type="signal peptide" evidence="1">
    <location>
        <begin position="1"/>
        <end position="42"/>
    </location>
</feature>
<reference evidence="2" key="2">
    <citation type="submission" date="2020-09" db="EMBL/GenBank/DDBJ databases">
        <authorList>
            <person name="Sun Q."/>
            <person name="Zhou Y."/>
        </authorList>
    </citation>
    <scope>NUCLEOTIDE SEQUENCE</scope>
    <source>
        <strain evidence="2">CGMCC 4.7430</strain>
    </source>
</reference>
<evidence type="ECO:0000313" key="2">
    <source>
        <dbReference type="EMBL" id="GGP17022.1"/>
    </source>
</evidence>
<feature type="chain" id="PRO_5037725824" evidence="1">
    <location>
        <begin position="43"/>
        <end position="488"/>
    </location>
</feature>
<dbReference type="PROSITE" id="PS50007">
    <property type="entry name" value="PIPLC_X_DOMAIN"/>
    <property type="match status" value="1"/>
</dbReference>
<dbReference type="EMBL" id="BMNK01000022">
    <property type="protein sequence ID" value="GGP17022.1"/>
    <property type="molecule type" value="Genomic_DNA"/>
</dbReference>
<evidence type="ECO:0000256" key="1">
    <source>
        <dbReference type="SAM" id="SignalP"/>
    </source>
</evidence>
<dbReference type="GO" id="GO:0006629">
    <property type="term" value="P:lipid metabolic process"/>
    <property type="evidence" value="ECO:0007669"/>
    <property type="project" value="InterPro"/>
</dbReference>
<dbReference type="Proteomes" id="UP000660745">
    <property type="component" value="Unassembled WGS sequence"/>
</dbReference>
<name>A0A918ADU3_9ACTN</name>
<organism evidence="2 3">
    <name type="scientific">Nonomuraea glycinis</name>
    <dbReference type="NCBI Taxonomy" id="2047744"/>
    <lineage>
        <taxon>Bacteria</taxon>
        <taxon>Bacillati</taxon>
        <taxon>Actinomycetota</taxon>
        <taxon>Actinomycetes</taxon>
        <taxon>Streptosporangiales</taxon>
        <taxon>Streptosporangiaceae</taxon>
        <taxon>Nonomuraea</taxon>
    </lineage>
</organism>
<dbReference type="AlphaFoldDB" id="A0A918ADU3"/>
<comment type="caution">
    <text evidence="2">The sequence shown here is derived from an EMBL/GenBank/DDBJ whole genome shotgun (WGS) entry which is preliminary data.</text>
</comment>
<dbReference type="Gene3D" id="3.20.20.190">
    <property type="entry name" value="Phosphatidylinositol (PI) phosphodiesterase"/>
    <property type="match status" value="1"/>
</dbReference>
<dbReference type="SUPFAM" id="SSF51695">
    <property type="entry name" value="PLC-like phosphodiesterases"/>
    <property type="match status" value="1"/>
</dbReference>
<proteinExistence type="predicted"/>
<accession>A0A918ADU3</accession>
<sequence>MWIMASIEVPAAPHHEDPRMTRTRAVLAMAASVLLISGNAQAATDLPLSSAIFRATHNSYSGNIDGARNSITYQLDHGVRFIELDVHDNGYATAHDYAIGHDSPGDQVDHSGNPASNLLRDWLDVIDTWSERHPTAAPLVVMLDLKDDLTDNPSFAAGNLAALNQELIEVFGPRLLRAEDYPASTPQLDSLRGRVLALLSGNGKSRAEYRRDIGRDPAIAINANGQIVEVHDSGSGVLWYWTGRYDDGRVTWLRHGRYDNGRTPAVALNDNGDVVEVHQSQNATTLWSRVGRLGADGEISWSASRQYDNGVLPTVAFTDPAGTRLREIHRSQSNSQNWTWDGLLNGGTSTVTWSGNAKTSDAHFDKTTSARGTSSVRVWTGADGPTPAQTLRVDTDRVTGDRIGYPQIAFDEFQKGDAAELQQGALFYAAPAGESAFITSARRAGRLVRGWDFDSANQATTPLANHPATNHPYASWYENLLTQSGAVQ</sequence>
<keyword evidence="3" id="KW-1185">Reference proteome</keyword>
<reference evidence="2" key="1">
    <citation type="journal article" date="2014" name="Int. J. Syst. Evol. Microbiol.">
        <title>Complete genome sequence of Corynebacterium casei LMG S-19264T (=DSM 44701T), isolated from a smear-ripened cheese.</title>
        <authorList>
            <consortium name="US DOE Joint Genome Institute (JGI-PGF)"/>
            <person name="Walter F."/>
            <person name="Albersmeier A."/>
            <person name="Kalinowski J."/>
            <person name="Ruckert C."/>
        </authorList>
    </citation>
    <scope>NUCLEOTIDE SEQUENCE</scope>
    <source>
        <strain evidence="2">CGMCC 4.7430</strain>
    </source>
</reference>
<gene>
    <name evidence="2" type="ORF">GCM10012278_83210</name>
</gene>